<dbReference type="AlphaFoldDB" id="A0A806JC45"/>
<evidence type="ECO:0000313" key="1">
    <source>
        <dbReference type="EMBL" id="AGO16341.1"/>
    </source>
</evidence>
<name>A0A806JC45_GLAPU</name>
<reference evidence="1 2" key="1">
    <citation type="journal article" date="2013" name="PLoS ONE">
        <title>Complete Genome Analysis of a Haemophilus parasuis Serovar 12 Strain from China.</title>
        <authorList>
            <person name="Li Y."/>
            <person name="Kwok A.H."/>
            <person name="Jiang J."/>
            <person name="Zou Y."/>
            <person name="Zheng F."/>
            <person name="Chen P."/>
            <person name="Hou C."/>
            <person name="Leung F.C."/>
            <person name="Jiang P."/>
        </authorList>
    </citation>
    <scope>NUCLEOTIDE SEQUENCE [LARGE SCALE GENOMIC DNA]</scope>
    <source>
        <strain evidence="1 2">ZJ0906</strain>
    </source>
</reference>
<dbReference type="Proteomes" id="UP000014672">
    <property type="component" value="Chromosome"/>
</dbReference>
<dbReference type="InterPro" id="IPR025683">
    <property type="entry name" value="Protein_beta"/>
</dbReference>
<evidence type="ECO:0000313" key="2">
    <source>
        <dbReference type="Proteomes" id="UP000014672"/>
    </source>
</evidence>
<gene>
    <name evidence="1" type="ORF">K756_05755</name>
</gene>
<sequence>MNTINFNHFNYYPTLRSRVAEIAALRELTDERKDKIIPLITLHNWLQYGFERAMLNIDTAFSERPFIIDLPPKSDFSVWNKMEVNSPDSFMLKNEASHFQEWISFVEKYQYAIPVVQLSTRQRTVTQQAIYFEKNKQKLAFRIRDYLLDTPLVINAISALQDISNVIVFIDCQYIRDNVAHHQKMCINTINQLRSQEPSLTICVLSTSFPMSPAQFTDNTGNGSIDILEHQLFNSIGGESVAIYGDHSSIHSVIYDDDRNYAWSARIDLPMNNEWIVSRIAGARGDGYPQIAKNLVEEYPHLNSPHNWGEQKIFSAAIGEEYAKAPAPWISARMNIHLSKQIDYWNAEPNTDPYDELQEARALGFIDEA</sequence>
<dbReference type="KEGG" id="hpaz:K756_05755"/>
<accession>A0A806JC45</accession>
<evidence type="ECO:0008006" key="3">
    <source>
        <dbReference type="Google" id="ProtNLM"/>
    </source>
</evidence>
<organism evidence="1 2">
    <name type="scientific">Glaesserella parasuis ZJ0906</name>
    <dbReference type="NCBI Taxonomy" id="1322346"/>
    <lineage>
        <taxon>Bacteria</taxon>
        <taxon>Pseudomonadati</taxon>
        <taxon>Pseudomonadota</taxon>
        <taxon>Gammaproteobacteria</taxon>
        <taxon>Pasteurellales</taxon>
        <taxon>Pasteurellaceae</taxon>
        <taxon>Glaesserella</taxon>
    </lineage>
</organism>
<proteinExistence type="predicted"/>
<dbReference type="EMBL" id="CP005384">
    <property type="protein sequence ID" value="AGO16341.1"/>
    <property type="molecule type" value="Genomic_DNA"/>
</dbReference>
<protein>
    <recommendedName>
        <fullName evidence="3">Beta family protein</fullName>
    </recommendedName>
</protein>
<dbReference type="Pfam" id="PF14350">
    <property type="entry name" value="Beta_protein"/>
    <property type="match status" value="1"/>
</dbReference>